<dbReference type="OrthoDB" id="9472at2157"/>
<dbReference type="HOGENOM" id="CLU_184933_0_0_2"/>
<sequence>MGLLHREKNECEDCHTRFSSYEELVHHAHDAHKHHIIKCSDCGKLFLHEKDRLHHVKEERERKADIRRHKF</sequence>
<protein>
    <submittedName>
        <fullName evidence="2">Zinc finger C2H2 domain-containing protein</fullName>
    </submittedName>
</protein>
<accession>A0A060HT80</accession>
<keyword evidence="3" id="KW-1185">Reference proteome</keyword>
<evidence type="ECO:0000313" key="2">
    <source>
        <dbReference type="EMBL" id="AIC16691.1"/>
    </source>
</evidence>
<dbReference type="AlphaFoldDB" id="A0A060HT80"/>
<dbReference type="PROSITE" id="PS00028">
    <property type="entry name" value="ZINC_FINGER_C2H2_1"/>
    <property type="match status" value="1"/>
</dbReference>
<feature type="domain" description="C2H2-type" evidence="1">
    <location>
        <begin position="11"/>
        <end position="32"/>
    </location>
</feature>
<dbReference type="KEGG" id="nvn:NVIE_024260"/>
<dbReference type="GeneID" id="74947667"/>
<proteinExistence type="predicted"/>
<reference evidence="2 3" key="1">
    <citation type="journal article" date="2014" name="Int. J. Syst. Evol. Microbiol.">
        <title>Nitrososphaera viennensis gen. nov., sp. nov., an aerobic and mesophilic, ammonia-oxidizing archaeon from soil and a member of the archaeal phylum Thaumarchaeota.</title>
        <authorList>
            <person name="Stieglmeier M."/>
            <person name="Klingl A."/>
            <person name="Alves R.J."/>
            <person name="Rittmann S.K."/>
            <person name="Melcher M."/>
            <person name="Leisch N."/>
            <person name="Schleper C."/>
        </authorList>
    </citation>
    <scope>NUCLEOTIDE SEQUENCE [LARGE SCALE GENOMIC DNA]</scope>
    <source>
        <strain evidence="2">EN76</strain>
    </source>
</reference>
<dbReference type="InterPro" id="IPR013087">
    <property type="entry name" value="Znf_C2H2_type"/>
</dbReference>
<dbReference type="STRING" id="926571.NVIE_024260"/>
<dbReference type="RefSeq" id="WP_075055400.1">
    <property type="nucleotide sequence ID" value="NZ_CP007536.1"/>
</dbReference>
<organism evidence="2 3">
    <name type="scientific">Nitrososphaera viennensis EN76</name>
    <dbReference type="NCBI Taxonomy" id="926571"/>
    <lineage>
        <taxon>Archaea</taxon>
        <taxon>Nitrososphaerota</taxon>
        <taxon>Nitrososphaeria</taxon>
        <taxon>Nitrososphaerales</taxon>
        <taxon>Nitrososphaeraceae</taxon>
        <taxon>Nitrososphaera</taxon>
    </lineage>
</organism>
<dbReference type="Proteomes" id="UP000027093">
    <property type="component" value="Chromosome"/>
</dbReference>
<dbReference type="EMBL" id="CP007536">
    <property type="protein sequence ID" value="AIC16691.1"/>
    <property type="molecule type" value="Genomic_DNA"/>
</dbReference>
<name>A0A060HT80_9ARCH</name>
<evidence type="ECO:0000259" key="1">
    <source>
        <dbReference type="PROSITE" id="PS00028"/>
    </source>
</evidence>
<evidence type="ECO:0000313" key="3">
    <source>
        <dbReference type="Proteomes" id="UP000027093"/>
    </source>
</evidence>
<gene>
    <name evidence="2" type="ORF">NVIE_024260</name>
</gene>